<feature type="transmembrane region" description="Helical" evidence="11">
    <location>
        <begin position="177"/>
        <end position="202"/>
    </location>
</feature>
<dbReference type="GO" id="GO:0016020">
    <property type="term" value="C:membrane"/>
    <property type="evidence" value="ECO:0007669"/>
    <property type="project" value="UniProtKB-SubCell"/>
</dbReference>
<evidence type="ECO:0000256" key="9">
    <source>
        <dbReference type="ARBA" id="ARBA00023214"/>
    </source>
</evidence>
<evidence type="ECO:0000256" key="4">
    <source>
        <dbReference type="ARBA" id="ARBA00022737"/>
    </source>
</evidence>
<feature type="transmembrane region" description="Helical" evidence="11">
    <location>
        <begin position="633"/>
        <end position="650"/>
    </location>
</feature>
<dbReference type="Gene3D" id="3.10.580.10">
    <property type="entry name" value="CBS-domain"/>
    <property type="match status" value="2"/>
</dbReference>
<evidence type="ECO:0000256" key="6">
    <source>
        <dbReference type="ARBA" id="ARBA00023065"/>
    </source>
</evidence>
<evidence type="ECO:0000256" key="12">
    <source>
        <dbReference type="SAM" id="MobiDB-lite"/>
    </source>
</evidence>
<dbReference type="PRINTS" id="PR00762">
    <property type="entry name" value="CLCHANNEL"/>
</dbReference>
<feature type="transmembrane region" description="Helical" evidence="11">
    <location>
        <begin position="380"/>
        <end position="405"/>
    </location>
</feature>
<accession>A0AAN9GPB7</accession>
<evidence type="ECO:0000256" key="1">
    <source>
        <dbReference type="ARBA" id="ARBA00004141"/>
    </source>
</evidence>
<dbReference type="PANTHER" id="PTHR11689">
    <property type="entry name" value="CHLORIDE CHANNEL PROTEIN CLC FAMILY MEMBER"/>
    <property type="match status" value="1"/>
</dbReference>
<feature type="compositionally biased region" description="Polar residues" evidence="12">
    <location>
        <begin position="32"/>
        <end position="43"/>
    </location>
</feature>
<reference evidence="14 15" key="1">
    <citation type="submission" date="2024-02" db="EMBL/GenBank/DDBJ databases">
        <title>Chromosome-scale genome assembly of the rough periwinkle Littorina saxatilis.</title>
        <authorList>
            <person name="De Jode A."/>
            <person name="Faria R."/>
            <person name="Formenti G."/>
            <person name="Sims Y."/>
            <person name="Smith T.P."/>
            <person name="Tracey A."/>
            <person name="Wood J.M.D."/>
            <person name="Zagrodzka Z.B."/>
            <person name="Johannesson K."/>
            <person name="Butlin R.K."/>
            <person name="Leder E.H."/>
        </authorList>
    </citation>
    <scope>NUCLEOTIDE SEQUENCE [LARGE SCALE GENOMIC DNA]</scope>
    <source>
        <strain evidence="14">Snail1</strain>
        <tissue evidence="14">Muscle</tissue>
    </source>
</reference>
<evidence type="ECO:0000313" key="15">
    <source>
        <dbReference type="Proteomes" id="UP001374579"/>
    </source>
</evidence>
<dbReference type="Proteomes" id="UP001374579">
    <property type="component" value="Unassembled WGS sequence"/>
</dbReference>
<evidence type="ECO:0000256" key="11">
    <source>
        <dbReference type="RuleBase" id="RU361221"/>
    </source>
</evidence>
<evidence type="ECO:0000256" key="5">
    <source>
        <dbReference type="ARBA" id="ARBA00022989"/>
    </source>
</evidence>
<comment type="caution">
    <text evidence="11">Lacks conserved residue(s) required for the propagation of feature annotation.</text>
</comment>
<dbReference type="GO" id="GO:0005254">
    <property type="term" value="F:chloride channel activity"/>
    <property type="evidence" value="ECO:0007669"/>
    <property type="project" value="UniProtKB-UniRule"/>
</dbReference>
<gene>
    <name evidence="14" type="ORF">V1264_001098</name>
</gene>
<feature type="transmembrane region" description="Helical" evidence="11">
    <location>
        <begin position="293"/>
        <end position="317"/>
    </location>
</feature>
<comment type="similarity">
    <text evidence="11">Belongs to the chloride channel (TC 2.A.49) family.</text>
</comment>
<dbReference type="InterPro" id="IPR046342">
    <property type="entry name" value="CBS_dom_sf"/>
</dbReference>
<dbReference type="CDD" id="cd04591">
    <property type="entry name" value="CBS_pair_voltage-gated_CLC_euk_bac"/>
    <property type="match status" value="1"/>
</dbReference>
<evidence type="ECO:0000256" key="10">
    <source>
        <dbReference type="PROSITE-ProRule" id="PRU00703"/>
    </source>
</evidence>
<keyword evidence="2 11" id="KW-0813">Transport</keyword>
<evidence type="ECO:0000256" key="7">
    <source>
        <dbReference type="ARBA" id="ARBA00023122"/>
    </source>
</evidence>
<dbReference type="Pfam" id="PF00654">
    <property type="entry name" value="Voltage_CLC"/>
    <property type="match status" value="1"/>
</dbReference>
<evidence type="ECO:0000256" key="2">
    <source>
        <dbReference type="ARBA" id="ARBA00022448"/>
    </source>
</evidence>
<dbReference type="InterPro" id="IPR000644">
    <property type="entry name" value="CBS_dom"/>
</dbReference>
<sequence>MISFEEMDSNNPSQAANGSPIDSDRPDGPQRSPASSRNASITSADRIPRRPRTISKYGAMSEPPPDDSLFYVNDDDFSIFAAGRDYEPVYVTHKYTTEERETLASFESLDYLPSHSQVYKHWMKRQMVSRLQLDRWVMMGMIGFVVGVIGFLLHQLIEGIADLKWETTQDILRDGKPALAWLFTSGYSVGFVLFSTAIIIFWRPSAGGSGIPEVTGFLNGTHMRHIFSLRTMVAKFLSCVTAIGCGMPVGPEGPMIHLGALVGAGVSQARSETLNFKLPFFERFRNSEDRRNFVSAGAAAGVASAFGAPVGGLLFSMEEVSSFWTMSLSWQIFFCCMVSTFTTDLFNSAFKGFKYTGNFGQFKTERYILFDIERGVDVNILMFIPTVVIGVIGGGLASLFTITNLKIARVRRRFLARIEAKWKQNVFRMFEPAFLMVIVSTLSIFLPAAFPCTQYTCLVGDATQVSKNCINDSTNAYSIDYSLTKDYTCAKGQVWHTNTTWYTNSTYNELASLLFGTTESAVKHLFAPDMHTMFGYASLAVGLVFYFFFVCWACGTSVASGILVPMLLIGSLYGRMVGLVMVSLFGLHVDKDSYWRWMDPGAFALIGAASFMGGVTRLTMTVTVIMMELTNDVQVLLPVMVSVMVAKWVGDFFTHPIFHAHLEMKCIPFLESEPRVTIMGKNVKLELYSVKDVMSSPVDTVREIESVQHLAELLLHTSHGGFPVVRKTSSGHRVFVGIITRMELVVLLMKEDLFSEGRQRHVVTEQEQEVNWVEYEELLIDKFANPQQKTETLDRYLNQPAYENKYLDLSYYVNESALSIPQRFSLQRTYVIFRTLGMRHLTVVDNHNEVVGMVTRKDLMGFNMVERLSHCLQVTGATRKPGKASTKTSGICSCCHIGLSEK</sequence>
<dbReference type="EMBL" id="JBAMIC010000001">
    <property type="protein sequence ID" value="KAK7115171.1"/>
    <property type="molecule type" value="Genomic_DNA"/>
</dbReference>
<dbReference type="InterPro" id="IPR001807">
    <property type="entry name" value="ClC"/>
</dbReference>
<dbReference type="InterPro" id="IPR014743">
    <property type="entry name" value="Cl-channel_core"/>
</dbReference>
<keyword evidence="6 11" id="KW-0406">Ion transport</keyword>
<feature type="transmembrane region" description="Helical" evidence="11">
    <location>
        <begin position="601"/>
        <end position="626"/>
    </location>
</feature>
<dbReference type="Gene3D" id="1.10.3080.10">
    <property type="entry name" value="Clc chloride channel"/>
    <property type="match status" value="1"/>
</dbReference>
<keyword evidence="15" id="KW-1185">Reference proteome</keyword>
<dbReference type="Pfam" id="PF00571">
    <property type="entry name" value="CBS"/>
    <property type="match status" value="2"/>
</dbReference>
<dbReference type="AlphaFoldDB" id="A0AAN9GPB7"/>
<dbReference type="InterPro" id="IPR051280">
    <property type="entry name" value="Cl-channel/antiporter"/>
</dbReference>
<keyword evidence="9 11" id="KW-0868">Chloride</keyword>
<dbReference type="SMART" id="SM00116">
    <property type="entry name" value="CBS"/>
    <property type="match status" value="2"/>
</dbReference>
<keyword evidence="8 11" id="KW-0472">Membrane</keyword>
<evidence type="ECO:0000259" key="13">
    <source>
        <dbReference type="PROSITE" id="PS51371"/>
    </source>
</evidence>
<feature type="transmembrane region" description="Helical" evidence="11">
    <location>
        <begin position="136"/>
        <end position="157"/>
    </location>
</feature>
<feature type="domain" description="CBS" evidence="13">
    <location>
        <begin position="694"/>
        <end position="756"/>
    </location>
</feature>
<evidence type="ECO:0000256" key="8">
    <source>
        <dbReference type="ARBA" id="ARBA00023136"/>
    </source>
</evidence>
<feature type="domain" description="CBS" evidence="13">
    <location>
        <begin position="813"/>
        <end position="869"/>
    </location>
</feature>
<dbReference type="PANTHER" id="PTHR11689:SF89">
    <property type="entry name" value="CHLORIDE CHANNEL PROTEIN"/>
    <property type="match status" value="1"/>
</dbReference>
<keyword evidence="4" id="KW-0677">Repeat</keyword>
<keyword evidence="3 11" id="KW-0812">Transmembrane</keyword>
<dbReference type="PROSITE" id="PS51371">
    <property type="entry name" value="CBS"/>
    <property type="match status" value="2"/>
</dbReference>
<evidence type="ECO:0000256" key="3">
    <source>
        <dbReference type="ARBA" id="ARBA00022692"/>
    </source>
</evidence>
<evidence type="ECO:0000313" key="14">
    <source>
        <dbReference type="EMBL" id="KAK7115171.1"/>
    </source>
</evidence>
<feature type="transmembrane region" description="Helical" evidence="11">
    <location>
        <begin position="567"/>
        <end position="589"/>
    </location>
</feature>
<protein>
    <recommendedName>
        <fullName evidence="11">Chloride channel protein</fullName>
    </recommendedName>
</protein>
<name>A0AAN9GPB7_9CAEN</name>
<organism evidence="14 15">
    <name type="scientific">Littorina saxatilis</name>
    <dbReference type="NCBI Taxonomy" id="31220"/>
    <lineage>
        <taxon>Eukaryota</taxon>
        <taxon>Metazoa</taxon>
        <taxon>Spiralia</taxon>
        <taxon>Lophotrochozoa</taxon>
        <taxon>Mollusca</taxon>
        <taxon>Gastropoda</taxon>
        <taxon>Caenogastropoda</taxon>
        <taxon>Littorinimorpha</taxon>
        <taxon>Littorinoidea</taxon>
        <taxon>Littorinidae</taxon>
        <taxon>Littorina</taxon>
    </lineage>
</organism>
<dbReference type="SUPFAM" id="SSF81340">
    <property type="entry name" value="Clc chloride channel"/>
    <property type="match status" value="1"/>
</dbReference>
<comment type="caution">
    <text evidence="14">The sequence shown here is derived from an EMBL/GenBank/DDBJ whole genome shotgun (WGS) entry which is preliminary data.</text>
</comment>
<feature type="transmembrane region" description="Helical" evidence="11">
    <location>
        <begin position="533"/>
        <end position="555"/>
    </location>
</feature>
<feature type="transmembrane region" description="Helical" evidence="11">
    <location>
        <begin position="426"/>
        <end position="450"/>
    </location>
</feature>
<proteinExistence type="inferred from homology"/>
<keyword evidence="7 10" id="KW-0129">CBS domain</keyword>
<feature type="region of interest" description="Disordered" evidence="12">
    <location>
        <begin position="1"/>
        <end position="67"/>
    </location>
</feature>
<dbReference type="SUPFAM" id="SSF54631">
    <property type="entry name" value="CBS-domain pair"/>
    <property type="match status" value="1"/>
</dbReference>
<keyword evidence="5 11" id="KW-1133">Transmembrane helix</keyword>
<comment type="subcellular location">
    <subcellularLocation>
        <location evidence="1 11">Membrane</location>
        <topology evidence="1 11">Multi-pass membrane protein</topology>
    </subcellularLocation>
</comment>